<evidence type="ECO:0000313" key="1">
    <source>
        <dbReference type="EMBL" id="GAA3839433.1"/>
    </source>
</evidence>
<comment type="caution">
    <text evidence="1">The sequence shown here is derived from an EMBL/GenBank/DDBJ whole genome shotgun (WGS) entry which is preliminary data.</text>
</comment>
<evidence type="ECO:0000313" key="2">
    <source>
        <dbReference type="Proteomes" id="UP001501624"/>
    </source>
</evidence>
<dbReference type="SUPFAM" id="SSF46785">
    <property type="entry name" value="Winged helix' DNA-binding domain"/>
    <property type="match status" value="1"/>
</dbReference>
<dbReference type="Gene3D" id="1.10.10.10">
    <property type="entry name" value="Winged helix-like DNA-binding domain superfamily/Winged helix DNA-binding domain"/>
    <property type="match status" value="1"/>
</dbReference>
<dbReference type="Proteomes" id="UP001501624">
    <property type="component" value="Unassembled WGS sequence"/>
</dbReference>
<reference evidence="2" key="1">
    <citation type="journal article" date="2019" name="Int. J. Syst. Evol. Microbiol.">
        <title>The Global Catalogue of Microorganisms (GCM) 10K type strain sequencing project: providing services to taxonomists for standard genome sequencing and annotation.</title>
        <authorList>
            <consortium name="The Broad Institute Genomics Platform"/>
            <consortium name="The Broad Institute Genome Sequencing Center for Infectious Disease"/>
            <person name="Wu L."/>
            <person name="Ma J."/>
        </authorList>
    </citation>
    <scope>NUCLEOTIDE SEQUENCE [LARGE SCALE GENOMIC DNA]</scope>
    <source>
        <strain evidence="2">JCM 17017</strain>
    </source>
</reference>
<sequence length="204" mass="22596">MWVIFGHGRKRFCVRDWGMLFDRAAIEGLAAGRVTVAFRRWDAPRVRPGSRMRTAAGVVEVTSVDEVATVTDEDARAAGYESAAQMPDRGSGRLYRIGLRVAGPDPRIALRETADLTDDDRAAIGAALWRMDRVAEVPWTGAFLRLIADNEGVRAVELAERVGLARDVFKRRVRRLKELGLTESLEVGYRLSPRGRAFLEGGDA</sequence>
<proteinExistence type="predicted"/>
<organism evidence="1 2">
    <name type="scientific">Amycolatopsis tucumanensis</name>
    <dbReference type="NCBI Taxonomy" id="401106"/>
    <lineage>
        <taxon>Bacteria</taxon>
        <taxon>Bacillati</taxon>
        <taxon>Actinomycetota</taxon>
        <taxon>Actinomycetes</taxon>
        <taxon>Pseudonocardiales</taxon>
        <taxon>Pseudonocardiaceae</taxon>
        <taxon>Amycolatopsis</taxon>
    </lineage>
</organism>
<dbReference type="InterPro" id="IPR036390">
    <property type="entry name" value="WH_DNA-bd_sf"/>
</dbReference>
<dbReference type="Pfam" id="PF13412">
    <property type="entry name" value="HTH_24"/>
    <property type="match status" value="1"/>
</dbReference>
<keyword evidence="2" id="KW-1185">Reference proteome</keyword>
<accession>A0ABP7JBQ7</accession>
<dbReference type="EMBL" id="BAABCM010000012">
    <property type="protein sequence ID" value="GAA3839433.1"/>
    <property type="molecule type" value="Genomic_DNA"/>
</dbReference>
<evidence type="ECO:0008006" key="3">
    <source>
        <dbReference type="Google" id="ProtNLM"/>
    </source>
</evidence>
<gene>
    <name evidence="1" type="ORF">GCM10022380_67080</name>
</gene>
<name>A0ABP7JBQ7_9PSEU</name>
<protein>
    <recommendedName>
        <fullName evidence="3">ASCH domain-containing protein</fullName>
    </recommendedName>
</protein>
<dbReference type="InterPro" id="IPR036388">
    <property type="entry name" value="WH-like_DNA-bd_sf"/>
</dbReference>